<keyword evidence="10" id="KW-1185">Reference proteome</keyword>
<dbReference type="AlphaFoldDB" id="A0A2A3YK21"/>
<evidence type="ECO:0000256" key="2">
    <source>
        <dbReference type="ARBA" id="ARBA00007951"/>
    </source>
</evidence>
<keyword evidence="4" id="KW-0732">Signal</keyword>
<dbReference type="InterPro" id="IPR017853">
    <property type="entry name" value="GH"/>
</dbReference>
<evidence type="ECO:0000313" key="10">
    <source>
        <dbReference type="Proteomes" id="UP000218598"/>
    </source>
</evidence>
<evidence type="ECO:0000256" key="3">
    <source>
        <dbReference type="ARBA" id="ARBA00012662"/>
    </source>
</evidence>
<evidence type="ECO:0000256" key="4">
    <source>
        <dbReference type="ARBA" id="ARBA00022729"/>
    </source>
</evidence>
<keyword evidence="5" id="KW-0378">Hydrolase</keyword>
<dbReference type="PRINTS" id="PR00741">
    <property type="entry name" value="GLHYDRLASE29"/>
</dbReference>
<evidence type="ECO:0000313" key="9">
    <source>
        <dbReference type="EMBL" id="PCC39643.1"/>
    </source>
</evidence>
<evidence type="ECO:0000256" key="5">
    <source>
        <dbReference type="ARBA" id="ARBA00022801"/>
    </source>
</evidence>
<sequence>MHSTPRADALSTAPAVLAPTPAQLAWQKDGLGVFFHVGVNTFAGKEWSDGTLAPDTFDPSDLDADQWVRTARDLGAKYVVLTAKHHDGFCLWPTATTAYSVASSPWKDGGGDVVAEVVDACRRHGMKLGLYLSPWDRNAPQYEDPETYDEFYLAQLRELCTNYGELHELWFDGAGSAGREYAWDRIGEVIAELQPTAMVFNMGPATIRWVGNEDGLAADPVEYVTTSTDLNNYDEDVIQTGEAVYLPPECDVSLRKGWFWQPGEEPKSLSHLLAIHDRSIGLGANLLLNIPPDRRGRLDDADVERVRELAEALQQRFGDPVEAVLETGGAGAVRAQLPAGTTFDHVEIHEALEEGQRVAAHRVLLEDGTVLATGGSIGVRRIHRLETPVQSGSLVVEVDGPGAVIESVAVHDAGDAPTPDSDIAYSATTQRPVS</sequence>
<dbReference type="GO" id="GO:0016139">
    <property type="term" value="P:glycoside catabolic process"/>
    <property type="evidence" value="ECO:0007669"/>
    <property type="project" value="TreeGrafter"/>
</dbReference>
<evidence type="ECO:0000256" key="6">
    <source>
        <dbReference type="ARBA" id="ARBA00023295"/>
    </source>
</evidence>
<protein>
    <recommendedName>
        <fullName evidence="3">alpha-L-fucosidase</fullName>
        <ecNumber evidence="3">3.2.1.51</ecNumber>
    </recommendedName>
</protein>
<feature type="domain" description="Glycoside hydrolase family 29 N-terminal" evidence="8">
    <location>
        <begin position="55"/>
        <end position="314"/>
    </location>
</feature>
<dbReference type="Pfam" id="PF01120">
    <property type="entry name" value="Alpha_L_fucos"/>
    <property type="match status" value="1"/>
</dbReference>
<dbReference type="GO" id="GO:0006004">
    <property type="term" value="P:fucose metabolic process"/>
    <property type="evidence" value="ECO:0007669"/>
    <property type="project" value="InterPro"/>
</dbReference>
<evidence type="ECO:0000256" key="1">
    <source>
        <dbReference type="ARBA" id="ARBA00004071"/>
    </source>
</evidence>
<accession>A0A2A3YK21</accession>
<proteinExistence type="inferred from homology"/>
<comment type="function">
    <text evidence="1">Alpha-L-fucosidase is responsible for hydrolyzing the alpha-1,6-linked fucose joined to the reducing-end N-acetylglucosamine of the carbohydrate moieties of glycoproteins.</text>
</comment>
<evidence type="ECO:0000256" key="7">
    <source>
        <dbReference type="SAM" id="MobiDB-lite"/>
    </source>
</evidence>
<dbReference type="InterPro" id="IPR000933">
    <property type="entry name" value="Glyco_hydro_29"/>
</dbReference>
<dbReference type="EC" id="3.2.1.51" evidence="3"/>
<dbReference type="EMBL" id="NRGR01000013">
    <property type="protein sequence ID" value="PCC39643.1"/>
    <property type="molecule type" value="Genomic_DNA"/>
</dbReference>
<reference evidence="9 10" key="1">
    <citation type="journal article" date="2017" name="Elife">
        <title>Extensive horizontal gene transfer in cheese-associated bacteria.</title>
        <authorList>
            <person name="Bonham K.S."/>
            <person name="Wolfe B.E."/>
            <person name="Dutton R.J."/>
        </authorList>
    </citation>
    <scope>NUCLEOTIDE SEQUENCE [LARGE SCALE GENOMIC DNA]</scope>
    <source>
        <strain evidence="9 10">341_9</strain>
    </source>
</reference>
<dbReference type="InterPro" id="IPR016286">
    <property type="entry name" value="FUC_metazoa-typ"/>
</dbReference>
<dbReference type="SMART" id="SM00812">
    <property type="entry name" value="Alpha_L_fucos"/>
    <property type="match status" value="1"/>
</dbReference>
<dbReference type="SUPFAM" id="SSF51445">
    <property type="entry name" value="(Trans)glycosidases"/>
    <property type="match status" value="1"/>
</dbReference>
<dbReference type="Proteomes" id="UP000218598">
    <property type="component" value="Unassembled WGS sequence"/>
</dbReference>
<comment type="similarity">
    <text evidence="2">Belongs to the glycosyl hydrolase 29 family.</text>
</comment>
<dbReference type="PANTHER" id="PTHR10030:SF37">
    <property type="entry name" value="ALPHA-L-FUCOSIDASE-RELATED"/>
    <property type="match status" value="1"/>
</dbReference>
<name>A0A2A3YK21_9MICO</name>
<dbReference type="OrthoDB" id="5526311at2"/>
<dbReference type="PANTHER" id="PTHR10030">
    <property type="entry name" value="ALPHA-L-FUCOSIDASE"/>
    <property type="match status" value="1"/>
</dbReference>
<organism evidence="9 10">
    <name type="scientific">Brachybacterium alimentarium</name>
    <dbReference type="NCBI Taxonomy" id="47845"/>
    <lineage>
        <taxon>Bacteria</taxon>
        <taxon>Bacillati</taxon>
        <taxon>Actinomycetota</taxon>
        <taxon>Actinomycetes</taxon>
        <taxon>Micrococcales</taxon>
        <taxon>Dermabacteraceae</taxon>
        <taxon>Brachybacterium</taxon>
    </lineage>
</organism>
<keyword evidence="6" id="KW-0326">Glycosidase</keyword>
<dbReference type="GO" id="GO:0005764">
    <property type="term" value="C:lysosome"/>
    <property type="evidence" value="ECO:0007669"/>
    <property type="project" value="TreeGrafter"/>
</dbReference>
<dbReference type="RefSeq" id="WP_096196956.1">
    <property type="nucleotide sequence ID" value="NZ_BAAAIQ010000033.1"/>
</dbReference>
<gene>
    <name evidence="9" type="ORF">CIK66_07990</name>
</gene>
<dbReference type="Gene3D" id="3.20.20.80">
    <property type="entry name" value="Glycosidases"/>
    <property type="match status" value="1"/>
</dbReference>
<feature type="region of interest" description="Disordered" evidence="7">
    <location>
        <begin position="412"/>
        <end position="434"/>
    </location>
</feature>
<dbReference type="Gene3D" id="2.60.120.260">
    <property type="entry name" value="Galactose-binding domain-like"/>
    <property type="match status" value="1"/>
</dbReference>
<dbReference type="InterPro" id="IPR057739">
    <property type="entry name" value="Glyco_hydro_29_N"/>
</dbReference>
<comment type="caution">
    <text evidence="9">The sequence shown here is derived from an EMBL/GenBank/DDBJ whole genome shotgun (WGS) entry which is preliminary data.</text>
</comment>
<evidence type="ECO:0000259" key="8">
    <source>
        <dbReference type="Pfam" id="PF01120"/>
    </source>
</evidence>
<dbReference type="GO" id="GO:0004560">
    <property type="term" value="F:alpha-L-fucosidase activity"/>
    <property type="evidence" value="ECO:0007669"/>
    <property type="project" value="InterPro"/>
</dbReference>